<gene>
    <name evidence="2" type="ORF">F4694_000521</name>
</gene>
<evidence type="ECO:0008006" key="4">
    <source>
        <dbReference type="Google" id="ProtNLM"/>
    </source>
</evidence>
<comment type="caution">
    <text evidence="2">The sequence shown here is derived from an EMBL/GenBank/DDBJ whole genome shotgun (WGS) entry which is preliminary data.</text>
</comment>
<dbReference type="Gene3D" id="1.10.340.20">
    <property type="entry name" value="Apc36109-like domain"/>
    <property type="match status" value="1"/>
</dbReference>
<reference evidence="3" key="1">
    <citation type="submission" date="2020-07" db="EMBL/GenBank/DDBJ databases">
        <authorList>
            <person name="Partida-Martinez L."/>
            <person name="Huntemann M."/>
            <person name="Clum A."/>
            <person name="Wang J."/>
            <person name="Palaniappan K."/>
            <person name="Ritter S."/>
            <person name="Chen I.-M."/>
            <person name="Stamatis D."/>
            <person name="Reddy T."/>
            <person name="O'Malley R."/>
            <person name="Daum C."/>
            <person name="Shapiro N."/>
            <person name="Ivanova N."/>
            <person name="Kyrpides N."/>
            <person name="Woyke T."/>
        </authorList>
    </citation>
    <scope>NUCLEOTIDE SEQUENCE [LARGE SCALE GENOMIC DNA]</scope>
    <source>
        <strain evidence="3">AT2.8</strain>
    </source>
</reference>
<feature type="compositionally biased region" description="Basic and acidic residues" evidence="1">
    <location>
        <begin position="26"/>
        <end position="37"/>
    </location>
</feature>
<evidence type="ECO:0000313" key="2">
    <source>
        <dbReference type="EMBL" id="NYE03802.1"/>
    </source>
</evidence>
<dbReference type="InterPro" id="IPR023162">
    <property type="entry name" value="Apc36109-like_dom_sf"/>
</dbReference>
<evidence type="ECO:0000313" key="3">
    <source>
        <dbReference type="Proteomes" id="UP000548423"/>
    </source>
</evidence>
<dbReference type="InterPro" id="IPR015053">
    <property type="entry name" value="DUF1871"/>
</dbReference>
<name>A0A852T523_9BACI</name>
<protein>
    <recommendedName>
        <fullName evidence="4">DUF1871 family protein</fullName>
    </recommendedName>
</protein>
<proteinExistence type="predicted"/>
<dbReference type="Proteomes" id="UP000548423">
    <property type="component" value="Unassembled WGS sequence"/>
</dbReference>
<accession>A0A852T523</accession>
<dbReference type="EMBL" id="JACCBX010000001">
    <property type="protein sequence ID" value="NYE03802.1"/>
    <property type="molecule type" value="Genomic_DNA"/>
</dbReference>
<evidence type="ECO:0000256" key="1">
    <source>
        <dbReference type="SAM" id="MobiDB-lite"/>
    </source>
</evidence>
<dbReference type="AlphaFoldDB" id="A0A852T523"/>
<feature type="region of interest" description="Disordered" evidence="1">
    <location>
        <begin position="1"/>
        <end position="37"/>
    </location>
</feature>
<dbReference type="SUPFAM" id="SSF116922">
    <property type="entry name" value="YugE-like"/>
    <property type="match status" value="1"/>
</dbReference>
<feature type="compositionally biased region" description="Basic and acidic residues" evidence="1">
    <location>
        <begin position="1"/>
        <end position="13"/>
    </location>
</feature>
<reference evidence="3" key="2">
    <citation type="submission" date="2020-08" db="EMBL/GenBank/DDBJ databases">
        <title>The Agave Microbiome: Exploring the role of microbial communities in plant adaptations to desert environments.</title>
        <authorList>
            <person name="Partida-Martinez L.P."/>
        </authorList>
    </citation>
    <scope>NUCLEOTIDE SEQUENCE [LARGE SCALE GENOMIC DNA]</scope>
    <source>
        <strain evidence="3">AT2.8</strain>
    </source>
</reference>
<dbReference type="Pfam" id="PF08958">
    <property type="entry name" value="DUF1871"/>
    <property type="match status" value="1"/>
</dbReference>
<sequence length="144" mass="16605">MERKARRLLREDGAGETPQALKRRGGSPDRPRKAKYLEWKSTDQFTTAKQKKAGENDMESEMKTNLQFVDVLNEWDPFKLKNGDYDTEIADTIQAIHELDNPEALAARIQSIYEFSFEEIIPLEQCIKIANQLLQIKDNDSCTI</sequence>
<organism evidence="2 3">
    <name type="scientific">Neobacillus niacini</name>
    <dbReference type="NCBI Taxonomy" id="86668"/>
    <lineage>
        <taxon>Bacteria</taxon>
        <taxon>Bacillati</taxon>
        <taxon>Bacillota</taxon>
        <taxon>Bacilli</taxon>
        <taxon>Bacillales</taxon>
        <taxon>Bacillaceae</taxon>
        <taxon>Neobacillus</taxon>
    </lineage>
</organism>